<dbReference type="RefSeq" id="WP_168523462.1">
    <property type="nucleotide sequence ID" value="NZ_JAAXLS010000075.1"/>
</dbReference>
<evidence type="ECO:0000313" key="2">
    <source>
        <dbReference type="EMBL" id="NKQ59054.1"/>
    </source>
</evidence>
<evidence type="ECO:0000313" key="3">
    <source>
        <dbReference type="Proteomes" id="UP000715441"/>
    </source>
</evidence>
<proteinExistence type="predicted"/>
<name>A0ABX1JH35_9PSEU</name>
<dbReference type="EMBL" id="JAAXLS010000075">
    <property type="protein sequence ID" value="NKQ59054.1"/>
    <property type="molecule type" value="Genomic_DNA"/>
</dbReference>
<evidence type="ECO:0000256" key="1">
    <source>
        <dbReference type="SAM" id="MobiDB-lite"/>
    </source>
</evidence>
<comment type="caution">
    <text evidence="2">The sequence shown here is derived from an EMBL/GenBank/DDBJ whole genome shotgun (WGS) entry which is preliminary data.</text>
</comment>
<keyword evidence="3" id="KW-1185">Reference proteome</keyword>
<dbReference type="Proteomes" id="UP000715441">
    <property type="component" value="Unassembled WGS sequence"/>
</dbReference>
<organism evidence="2 3">
    <name type="scientific">Amycolatopsis acididurans</name>
    <dbReference type="NCBI Taxonomy" id="2724524"/>
    <lineage>
        <taxon>Bacteria</taxon>
        <taxon>Bacillati</taxon>
        <taxon>Actinomycetota</taxon>
        <taxon>Actinomycetes</taxon>
        <taxon>Pseudonocardiales</taxon>
        <taxon>Pseudonocardiaceae</taxon>
        <taxon>Amycolatopsis</taxon>
    </lineage>
</organism>
<gene>
    <name evidence="2" type="ORF">HFP15_40050</name>
</gene>
<feature type="region of interest" description="Disordered" evidence="1">
    <location>
        <begin position="1"/>
        <end position="32"/>
    </location>
</feature>
<sequence>MTRGGGARDERERCRGGRGEGRPRRARQGSRRRGHAYFWEGRCEHCGATVSVGSGWSSCPGVRDARHVACSGPGTAVLTEIEIETERAHELAAAAVREFGRNVADAMRKE</sequence>
<reference evidence="2 3" key="1">
    <citation type="submission" date="2020-04" db="EMBL/GenBank/DDBJ databases">
        <title>Novel species.</title>
        <authorList>
            <person name="Teo W.F.A."/>
            <person name="Lipun K."/>
            <person name="Srisuk N."/>
            <person name="Duangmal K."/>
        </authorList>
    </citation>
    <scope>NUCLEOTIDE SEQUENCE [LARGE SCALE GENOMIC DNA]</scope>
    <source>
        <strain evidence="2 3">K13G38</strain>
    </source>
</reference>
<protein>
    <submittedName>
        <fullName evidence="2">Uncharacterized protein</fullName>
    </submittedName>
</protein>
<feature type="compositionally biased region" description="Basic and acidic residues" evidence="1">
    <location>
        <begin position="1"/>
        <end position="23"/>
    </location>
</feature>
<accession>A0ABX1JH35</accession>